<evidence type="ECO:0000256" key="2">
    <source>
        <dbReference type="ARBA" id="ARBA00007025"/>
    </source>
</evidence>
<keyword evidence="9" id="KW-0067">ATP-binding</keyword>
<dbReference type="HOGENOM" id="CLU_000315_2_5_1"/>
<organism evidence="16 17">
    <name type="scientific">Piloderma croceum (strain F 1598)</name>
    <dbReference type="NCBI Taxonomy" id="765440"/>
    <lineage>
        <taxon>Eukaryota</taxon>
        <taxon>Fungi</taxon>
        <taxon>Dikarya</taxon>
        <taxon>Basidiomycota</taxon>
        <taxon>Agaricomycotina</taxon>
        <taxon>Agaricomycetes</taxon>
        <taxon>Agaricomycetidae</taxon>
        <taxon>Atheliales</taxon>
        <taxon>Atheliaceae</taxon>
        <taxon>Piloderma</taxon>
    </lineage>
</organism>
<dbReference type="SMART" id="SM00184">
    <property type="entry name" value="RING"/>
    <property type="match status" value="1"/>
</dbReference>
<feature type="compositionally biased region" description="Polar residues" evidence="12">
    <location>
        <begin position="145"/>
        <end position="155"/>
    </location>
</feature>
<dbReference type="Pfam" id="PF00645">
    <property type="entry name" value="zf-PARP"/>
    <property type="match status" value="1"/>
</dbReference>
<dbReference type="SUPFAM" id="SSF57716">
    <property type="entry name" value="Glucocorticoid receptor-like (DNA-binding domain)"/>
    <property type="match status" value="1"/>
</dbReference>
<reference evidence="16 17" key="1">
    <citation type="submission" date="2014-04" db="EMBL/GenBank/DDBJ databases">
        <authorList>
            <consortium name="DOE Joint Genome Institute"/>
            <person name="Kuo A."/>
            <person name="Tarkka M."/>
            <person name="Buscot F."/>
            <person name="Kohler A."/>
            <person name="Nagy L.G."/>
            <person name="Floudas D."/>
            <person name="Copeland A."/>
            <person name="Barry K.W."/>
            <person name="Cichocki N."/>
            <person name="Veneault-Fourrey C."/>
            <person name="LaButti K."/>
            <person name="Lindquist E.A."/>
            <person name="Lipzen A."/>
            <person name="Lundell T."/>
            <person name="Morin E."/>
            <person name="Murat C."/>
            <person name="Sun H."/>
            <person name="Tunlid A."/>
            <person name="Henrissat B."/>
            <person name="Grigoriev I.V."/>
            <person name="Hibbett D.S."/>
            <person name="Martin F."/>
            <person name="Nordberg H.P."/>
            <person name="Cantor M.N."/>
            <person name="Hua S.X."/>
        </authorList>
    </citation>
    <scope>NUCLEOTIDE SEQUENCE [LARGE SCALE GENOMIC DNA]</scope>
    <source>
        <strain evidence="16 17">F 1598</strain>
    </source>
</reference>
<proteinExistence type="inferred from homology"/>
<dbReference type="PROSITE" id="PS00518">
    <property type="entry name" value="ZF_RING_1"/>
    <property type="match status" value="1"/>
</dbReference>
<dbReference type="Pfam" id="PF00176">
    <property type="entry name" value="SNF2-rel_dom"/>
    <property type="match status" value="1"/>
</dbReference>
<dbReference type="InterPro" id="IPR027417">
    <property type="entry name" value="P-loop_NTPase"/>
</dbReference>
<evidence type="ECO:0000256" key="8">
    <source>
        <dbReference type="ARBA" id="ARBA00022833"/>
    </source>
</evidence>
<dbReference type="Gene3D" id="3.30.70.2330">
    <property type="match status" value="1"/>
</dbReference>
<dbReference type="InterPro" id="IPR017907">
    <property type="entry name" value="Znf_RING_CS"/>
</dbReference>
<evidence type="ECO:0000313" key="17">
    <source>
        <dbReference type="Proteomes" id="UP000054166"/>
    </source>
</evidence>
<feature type="region of interest" description="Disordered" evidence="12">
    <location>
        <begin position="860"/>
        <end position="891"/>
    </location>
</feature>
<keyword evidence="8" id="KW-0862">Zinc</keyword>
<feature type="domain" description="RING-type" evidence="14">
    <location>
        <begin position="818"/>
        <end position="856"/>
    </location>
</feature>
<comment type="similarity">
    <text evidence="2">Belongs to the SNF2/RAD54 helicase family.</text>
</comment>
<dbReference type="Gene3D" id="3.40.50.10810">
    <property type="entry name" value="Tandem AAA-ATPase domain"/>
    <property type="match status" value="1"/>
</dbReference>
<dbReference type="EMBL" id="KN832970">
    <property type="protein sequence ID" value="KIM92039.1"/>
    <property type="molecule type" value="Genomic_DNA"/>
</dbReference>
<sequence>MTTNHAIEYSKSSRAKCKGPPPCNGSSIDLGMLRYGATIPGEYGETVEWRHWGCVTPQILGQLASVQLDRVIGFHTLTREDQAKVRRAIVNHRVDPADIPESAKLPSTARLDTIAAPVLSQKKRKAPHEAAAGLSSQAAAPRMSQPGTSQPHRQFSQTAALREIEAEDYEANLYDEEQRDELYCVLNSKIVGVNYYKGLVGPGEEIRLVREPHNPFDSNAIQVKNIGHTQIGHIPRAVAAKMAPLVDRGLVTVEGVVHEGNLTKSNFSLSMTLKIYGPSNLRDQLEPLLVWATPHQRGFPPRNNSATSRVVPGAPAPRASNVGSSSAAGPSSQRRPAGMTSAQIKAHDEAVRKQQESLRKAAELKSMLNNLEKVDDDGRRESLLDTLCSTDDILNLPLHPDPPGTKNGQLMVDLLKHQSQALQWCIEREYPVLPKKESDKPVQFWQMRLKPNKQPYYYNIATKTPTEDAPLLGRGALCADSMGLGKTLTMLSLILATKTDVPPDFSKTTLIVVPLSVMSNWEKQIEEHCVRGALSSCVYYGATRSMSPQELMKYDVVITTYQTVAGEHADSGHTKNKGDGPSKKKKKIDQSLFNVQWKRIILDEGHSIRNSRTKMAKAVCALSAQRRWVLSGTPIINSPRDLGSILTFLQICRPLDNEDFFKRLLLRPLKDGDPTGAELLRALMSHICIRRTKEMQDSDGNHLVPLPPVEMILVPVTLTDEARELYDAVEELSKQRFEQMLNVNGAINPVVTTNVLSMLTRMRQLALHPGLVPSNYLEQLKAADEQGDAQPAAICITPADKVRLQGLLSQIIEDCEECPICFSILADPRITGCGHPFCLACISEVISRDPKCPMDRRPITMGDLIEPAPPTDLTQAPVRREEEEASNSRGSSAKIDQLVHLLGLTPATEKSLVFSQFTGFLDKIAEALEEHGISYVRFDGQMSAKRRQETLERFSLPLEDDVTSGISSETPLPSSRACRSSTQVTSHEDSIDTDGDGDADFTMNGDSEEDDKFLDDEDDDSAFSSKLRKGKGKSKAKGKAKAKSTARISVRSGFNGSSFAGENPKVMLISLKAGALGLNLTVANNVYLKSLDRQEGIESQAIDRCNRIGQKKPVHVYQLIAENTVEAKVIEIQEKKKNLITQAFSGIKRVETQRQKKEARLQDLIELFGVRQQAASQRA</sequence>
<dbReference type="CDD" id="cd18793">
    <property type="entry name" value="SF2_C_SNF"/>
    <property type="match status" value="1"/>
</dbReference>
<evidence type="ECO:0000256" key="4">
    <source>
        <dbReference type="ARBA" id="ARBA00022741"/>
    </source>
</evidence>
<evidence type="ECO:0000256" key="11">
    <source>
        <dbReference type="PROSITE-ProRule" id="PRU00175"/>
    </source>
</evidence>
<dbReference type="Pfam" id="PF08797">
    <property type="entry name" value="HIRAN"/>
    <property type="match status" value="1"/>
</dbReference>
<feature type="domain" description="Helicase ATP-binding" evidence="15">
    <location>
        <begin position="467"/>
        <end position="652"/>
    </location>
</feature>
<dbReference type="SUPFAM" id="SSF57850">
    <property type="entry name" value="RING/U-box"/>
    <property type="match status" value="1"/>
</dbReference>
<name>A0A0C3GKA3_PILCF</name>
<dbReference type="Pfam" id="PF13923">
    <property type="entry name" value="zf-C3HC4_2"/>
    <property type="match status" value="1"/>
</dbReference>
<keyword evidence="17" id="KW-1185">Reference proteome</keyword>
<dbReference type="InParanoid" id="A0A0C3GKA3"/>
<dbReference type="PROSITE" id="PS50089">
    <property type="entry name" value="ZF_RING_2"/>
    <property type="match status" value="1"/>
</dbReference>
<protein>
    <submittedName>
        <fullName evidence="16">Uncharacterized protein</fullName>
    </submittedName>
</protein>
<feature type="compositionally biased region" description="Basic and acidic residues" evidence="12">
    <location>
        <begin position="345"/>
        <end position="357"/>
    </location>
</feature>
<dbReference type="Pfam" id="PF00271">
    <property type="entry name" value="Helicase_C"/>
    <property type="match status" value="1"/>
</dbReference>
<evidence type="ECO:0000256" key="3">
    <source>
        <dbReference type="ARBA" id="ARBA00022723"/>
    </source>
</evidence>
<keyword evidence="3" id="KW-0479">Metal-binding</keyword>
<dbReference type="GO" id="GO:0003677">
    <property type="term" value="F:DNA binding"/>
    <property type="evidence" value="ECO:0007669"/>
    <property type="project" value="InterPro"/>
</dbReference>
<dbReference type="AlphaFoldDB" id="A0A0C3GKA3"/>
<dbReference type="Gene3D" id="3.30.1740.10">
    <property type="entry name" value="Zinc finger, PARP-type"/>
    <property type="match status" value="1"/>
</dbReference>
<dbReference type="SMART" id="SM00487">
    <property type="entry name" value="DEXDc"/>
    <property type="match status" value="1"/>
</dbReference>
<feature type="region of interest" description="Disordered" evidence="12">
    <location>
        <begin position="568"/>
        <end position="587"/>
    </location>
</feature>
<keyword evidence="10" id="KW-0539">Nucleus</keyword>
<evidence type="ECO:0000256" key="7">
    <source>
        <dbReference type="ARBA" id="ARBA00022806"/>
    </source>
</evidence>
<dbReference type="PROSITE" id="PS50064">
    <property type="entry name" value="ZF_PARP_2"/>
    <property type="match status" value="1"/>
</dbReference>
<dbReference type="InterPro" id="IPR014905">
    <property type="entry name" value="HIRAN"/>
</dbReference>
<dbReference type="GO" id="GO:0006281">
    <property type="term" value="P:DNA repair"/>
    <property type="evidence" value="ECO:0007669"/>
    <property type="project" value="TreeGrafter"/>
</dbReference>
<feature type="domain" description="PARP-type" evidence="13">
    <location>
        <begin position="5"/>
        <end position="89"/>
    </location>
</feature>
<dbReference type="OrthoDB" id="448448at2759"/>
<evidence type="ECO:0000256" key="12">
    <source>
        <dbReference type="SAM" id="MobiDB-lite"/>
    </source>
</evidence>
<feature type="compositionally biased region" description="Low complexity" evidence="12">
    <location>
        <begin position="130"/>
        <end position="140"/>
    </location>
</feature>
<feature type="region of interest" description="Disordered" evidence="12">
    <location>
        <begin position="120"/>
        <end position="155"/>
    </location>
</feature>
<dbReference type="InterPro" id="IPR038718">
    <property type="entry name" value="SNF2-like_sf"/>
</dbReference>
<dbReference type="GO" id="GO:0016818">
    <property type="term" value="F:hydrolase activity, acting on acid anhydrides, in phosphorus-containing anhydrides"/>
    <property type="evidence" value="ECO:0007669"/>
    <property type="project" value="InterPro"/>
</dbReference>
<dbReference type="GO" id="GO:0004386">
    <property type="term" value="F:helicase activity"/>
    <property type="evidence" value="ECO:0007669"/>
    <property type="project" value="UniProtKB-KW"/>
</dbReference>
<keyword evidence="4" id="KW-0547">Nucleotide-binding</keyword>
<dbReference type="GO" id="GO:0008270">
    <property type="term" value="F:zinc ion binding"/>
    <property type="evidence" value="ECO:0007669"/>
    <property type="project" value="UniProtKB-KW"/>
</dbReference>
<dbReference type="InterPro" id="IPR000330">
    <property type="entry name" value="SNF2_N"/>
</dbReference>
<dbReference type="InterPro" id="IPR050628">
    <property type="entry name" value="SNF2_RAD54_helicase_TF"/>
</dbReference>
<feature type="compositionally biased region" description="Basic and acidic residues" evidence="12">
    <location>
        <begin position="568"/>
        <end position="582"/>
    </location>
</feature>
<dbReference type="InterPro" id="IPR013083">
    <property type="entry name" value="Znf_RING/FYVE/PHD"/>
</dbReference>
<dbReference type="InterPro" id="IPR049730">
    <property type="entry name" value="SNF2/RAD54-like_C"/>
</dbReference>
<dbReference type="InterPro" id="IPR001510">
    <property type="entry name" value="Znf_PARP"/>
</dbReference>
<feature type="region of interest" description="Disordered" evidence="12">
    <location>
        <begin position="297"/>
        <end position="357"/>
    </location>
</feature>
<feature type="compositionally biased region" description="Polar residues" evidence="12">
    <location>
        <begin position="321"/>
        <end position="334"/>
    </location>
</feature>
<dbReference type="PROSITE" id="PS51192">
    <property type="entry name" value="HELICASE_ATP_BIND_1"/>
    <property type="match status" value="1"/>
</dbReference>
<dbReference type="Gene3D" id="3.30.40.10">
    <property type="entry name" value="Zinc/RING finger domain, C3HC4 (zinc finger)"/>
    <property type="match status" value="1"/>
</dbReference>
<evidence type="ECO:0000313" key="16">
    <source>
        <dbReference type="EMBL" id="KIM92039.1"/>
    </source>
</evidence>
<evidence type="ECO:0000256" key="1">
    <source>
        <dbReference type="ARBA" id="ARBA00004123"/>
    </source>
</evidence>
<dbReference type="GO" id="GO:0005524">
    <property type="term" value="F:ATP binding"/>
    <property type="evidence" value="ECO:0007669"/>
    <property type="project" value="UniProtKB-KW"/>
</dbReference>
<evidence type="ECO:0000256" key="10">
    <source>
        <dbReference type="ARBA" id="ARBA00023242"/>
    </source>
</evidence>
<dbReference type="SUPFAM" id="SSF52540">
    <property type="entry name" value="P-loop containing nucleoside triphosphate hydrolases"/>
    <property type="match status" value="3"/>
</dbReference>
<reference evidence="17" key="2">
    <citation type="submission" date="2015-01" db="EMBL/GenBank/DDBJ databases">
        <title>Evolutionary Origins and Diversification of the Mycorrhizal Mutualists.</title>
        <authorList>
            <consortium name="DOE Joint Genome Institute"/>
            <consortium name="Mycorrhizal Genomics Consortium"/>
            <person name="Kohler A."/>
            <person name="Kuo A."/>
            <person name="Nagy L.G."/>
            <person name="Floudas D."/>
            <person name="Copeland A."/>
            <person name="Barry K.W."/>
            <person name="Cichocki N."/>
            <person name="Veneault-Fourrey C."/>
            <person name="LaButti K."/>
            <person name="Lindquist E.A."/>
            <person name="Lipzen A."/>
            <person name="Lundell T."/>
            <person name="Morin E."/>
            <person name="Murat C."/>
            <person name="Riley R."/>
            <person name="Ohm R."/>
            <person name="Sun H."/>
            <person name="Tunlid A."/>
            <person name="Henrissat B."/>
            <person name="Grigoriev I.V."/>
            <person name="Hibbett D.S."/>
            <person name="Martin F."/>
        </authorList>
    </citation>
    <scope>NUCLEOTIDE SEQUENCE [LARGE SCALE GENOMIC DNA]</scope>
    <source>
        <strain evidence="17">F 1598</strain>
    </source>
</reference>
<dbReference type="InterPro" id="IPR001841">
    <property type="entry name" value="Znf_RING"/>
</dbReference>
<dbReference type="SMART" id="SM00490">
    <property type="entry name" value="HELICc"/>
    <property type="match status" value="1"/>
</dbReference>
<dbReference type="SMART" id="SM01336">
    <property type="entry name" value="zf-PARP"/>
    <property type="match status" value="1"/>
</dbReference>
<keyword evidence="6" id="KW-0378">Hydrolase</keyword>
<dbReference type="InterPro" id="IPR001650">
    <property type="entry name" value="Helicase_C-like"/>
</dbReference>
<dbReference type="PANTHER" id="PTHR45626:SF17">
    <property type="entry name" value="HELICASE-LIKE TRANSCRIPTION FACTOR"/>
    <property type="match status" value="1"/>
</dbReference>
<dbReference type="InterPro" id="IPR014001">
    <property type="entry name" value="Helicase_ATP-bd"/>
</dbReference>
<dbReference type="SMART" id="SM00910">
    <property type="entry name" value="HIRAN"/>
    <property type="match status" value="1"/>
</dbReference>
<evidence type="ECO:0000259" key="15">
    <source>
        <dbReference type="PROSITE" id="PS51192"/>
    </source>
</evidence>
<feature type="region of interest" description="Disordered" evidence="12">
    <location>
        <begin position="961"/>
        <end position="1044"/>
    </location>
</feature>
<feature type="compositionally biased region" description="Polar residues" evidence="12">
    <location>
        <begin position="964"/>
        <end position="985"/>
    </location>
</feature>
<evidence type="ECO:0000256" key="5">
    <source>
        <dbReference type="ARBA" id="ARBA00022771"/>
    </source>
</evidence>
<evidence type="ECO:0000259" key="14">
    <source>
        <dbReference type="PROSITE" id="PS50089"/>
    </source>
</evidence>
<evidence type="ECO:0000259" key="13">
    <source>
        <dbReference type="PROSITE" id="PS50064"/>
    </source>
</evidence>
<feature type="compositionally biased region" description="Acidic residues" evidence="12">
    <location>
        <begin position="1006"/>
        <end position="1021"/>
    </location>
</feature>
<comment type="subcellular location">
    <subcellularLocation>
        <location evidence="1">Nucleus</location>
    </subcellularLocation>
</comment>
<evidence type="ECO:0000256" key="9">
    <source>
        <dbReference type="ARBA" id="ARBA00022840"/>
    </source>
</evidence>
<feature type="compositionally biased region" description="Basic residues" evidence="12">
    <location>
        <begin position="1026"/>
        <end position="1044"/>
    </location>
</feature>
<keyword evidence="7" id="KW-0347">Helicase</keyword>
<dbReference type="Gene3D" id="3.40.50.300">
    <property type="entry name" value="P-loop containing nucleotide triphosphate hydrolases"/>
    <property type="match status" value="1"/>
</dbReference>
<keyword evidence="5 11" id="KW-0863">Zinc-finger</keyword>
<dbReference type="STRING" id="765440.A0A0C3GKA3"/>
<evidence type="ECO:0000256" key="6">
    <source>
        <dbReference type="ARBA" id="ARBA00022801"/>
    </source>
</evidence>
<dbReference type="InterPro" id="IPR036957">
    <property type="entry name" value="Znf_PARP_sf"/>
</dbReference>
<gene>
    <name evidence="16" type="ORF">PILCRDRAFT_810052</name>
</gene>
<dbReference type="Proteomes" id="UP000054166">
    <property type="component" value="Unassembled WGS sequence"/>
</dbReference>
<accession>A0A0C3GKA3</accession>
<dbReference type="GO" id="GO:0005634">
    <property type="term" value="C:nucleus"/>
    <property type="evidence" value="ECO:0007669"/>
    <property type="project" value="UniProtKB-SubCell"/>
</dbReference>
<dbReference type="PANTHER" id="PTHR45626">
    <property type="entry name" value="TRANSCRIPTION TERMINATION FACTOR 2-RELATED"/>
    <property type="match status" value="1"/>
</dbReference>
<dbReference type="GO" id="GO:0008094">
    <property type="term" value="F:ATP-dependent activity, acting on DNA"/>
    <property type="evidence" value="ECO:0007669"/>
    <property type="project" value="TreeGrafter"/>
</dbReference>